<name>A0A831TGG0_9BACT</name>
<proteinExistence type="predicted"/>
<protein>
    <submittedName>
        <fullName evidence="2">Uncharacterized protein</fullName>
    </submittedName>
</protein>
<feature type="compositionally biased region" description="Low complexity" evidence="1">
    <location>
        <begin position="97"/>
        <end position="108"/>
    </location>
</feature>
<evidence type="ECO:0000313" key="2">
    <source>
        <dbReference type="EMBL" id="HEG91891.1"/>
    </source>
</evidence>
<comment type="caution">
    <text evidence="2">The sequence shown here is derived from an EMBL/GenBank/DDBJ whole genome shotgun (WGS) entry which is preliminary data.</text>
</comment>
<reference evidence="2" key="1">
    <citation type="journal article" date="2020" name="mSystems">
        <title>Genome- and Community-Level Interaction Insights into Carbon Utilization and Element Cycling Functions of Hydrothermarchaeota in Hydrothermal Sediment.</title>
        <authorList>
            <person name="Zhou Z."/>
            <person name="Liu Y."/>
            <person name="Xu W."/>
            <person name="Pan J."/>
            <person name="Luo Z.H."/>
            <person name="Li M."/>
        </authorList>
    </citation>
    <scope>NUCLEOTIDE SEQUENCE [LARGE SCALE GENOMIC DNA]</scope>
    <source>
        <strain evidence="2">SpSt-210</strain>
    </source>
</reference>
<feature type="region of interest" description="Disordered" evidence="1">
    <location>
        <begin position="123"/>
        <end position="200"/>
    </location>
</feature>
<organism evidence="2">
    <name type="scientific">Thermorudis peleae</name>
    <dbReference type="NCBI Taxonomy" id="1382356"/>
    <lineage>
        <taxon>Bacteria</taxon>
        <taxon>Pseudomonadati</taxon>
        <taxon>Thermomicrobiota</taxon>
        <taxon>Thermomicrobia</taxon>
        <taxon>Thermomicrobia incertae sedis</taxon>
        <taxon>Thermorudis</taxon>
    </lineage>
</organism>
<feature type="compositionally biased region" description="Basic and acidic residues" evidence="1">
    <location>
        <begin position="186"/>
        <end position="198"/>
    </location>
</feature>
<sequence>MGEQGLGAGAVVAAVVALRREHPEARIAAELVTALGEQAIVRVTVELPGHGSASALGSAEAGESPRWVELAEDRALLRALSLLGYQAAASWVAGPSAEPEAPALSAPSDRPSGWDQAIERPEPVRREAQVARPAEPVGVGRSPGKGDGAGHTPPETGLAGGIARERGAPLAPSTQTARPAAGQEEASWRESKEPRSASRSDYGWDEFWRWARARGFSRKDQIAEALSYSVEGLTPRELRMALETHLREHEQRS</sequence>
<accession>A0A831TGG0</accession>
<dbReference type="EMBL" id="DSIY01000250">
    <property type="protein sequence ID" value="HEG91891.1"/>
    <property type="molecule type" value="Genomic_DNA"/>
</dbReference>
<dbReference type="AlphaFoldDB" id="A0A831TGG0"/>
<gene>
    <name evidence="2" type="ORF">ENP34_10705</name>
</gene>
<evidence type="ECO:0000256" key="1">
    <source>
        <dbReference type="SAM" id="MobiDB-lite"/>
    </source>
</evidence>
<feature type="region of interest" description="Disordered" evidence="1">
    <location>
        <begin position="97"/>
        <end position="116"/>
    </location>
</feature>